<evidence type="ECO:0000259" key="1">
    <source>
        <dbReference type="PROSITE" id="PS50995"/>
    </source>
</evidence>
<accession>A0A7W3T8I2</accession>
<dbReference type="GO" id="GO:0003700">
    <property type="term" value="F:DNA-binding transcription factor activity"/>
    <property type="evidence" value="ECO:0007669"/>
    <property type="project" value="InterPro"/>
</dbReference>
<dbReference type="GO" id="GO:0006950">
    <property type="term" value="P:response to stress"/>
    <property type="evidence" value="ECO:0007669"/>
    <property type="project" value="TreeGrafter"/>
</dbReference>
<reference evidence="3" key="1">
    <citation type="submission" date="2019-10" db="EMBL/GenBank/DDBJ databases">
        <title>Streptomyces sp. nov., a novel actinobacterium isolated from alkaline environment.</title>
        <authorList>
            <person name="Golinska P."/>
        </authorList>
    </citation>
    <scope>NUCLEOTIDE SEQUENCE [LARGE SCALE GENOMIC DNA]</scope>
    <source>
        <strain evidence="3">DSM 42108</strain>
    </source>
</reference>
<dbReference type="InterPro" id="IPR036390">
    <property type="entry name" value="WH_DNA-bd_sf"/>
</dbReference>
<dbReference type="SUPFAM" id="SSF46785">
    <property type="entry name" value="Winged helix' DNA-binding domain"/>
    <property type="match status" value="1"/>
</dbReference>
<keyword evidence="3" id="KW-1185">Reference proteome</keyword>
<dbReference type="RefSeq" id="WP_182667394.1">
    <property type="nucleotide sequence ID" value="NZ_VKHS01001255.1"/>
</dbReference>
<dbReference type="PRINTS" id="PR00598">
    <property type="entry name" value="HTHMARR"/>
</dbReference>
<dbReference type="PANTHER" id="PTHR33164:SF104">
    <property type="entry name" value="TRANSCRIPTIONAL REGULATORY PROTEIN"/>
    <property type="match status" value="1"/>
</dbReference>
<proteinExistence type="predicted"/>
<dbReference type="EMBL" id="VKHS01001255">
    <property type="protein sequence ID" value="MBB0232878.1"/>
    <property type="molecule type" value="Genomic_DNA"/>
</dbReference>
<sequence>MRDAVDGILDQWARERPDLDASPMGVIGRVSRLSRLFGRAVAEHLAEQGVEPWEFDVLATLRRSGPPFTLSPGELAASAMIGGAALTHRADRLAERGLITREVDPTNRRRVLITLTPEGRALVDRLVAGHLATEDRLLAALTPAERDTAADLLRRLLVSLGDTGRPTD</sequence>
<dbReference type="PROSITE" id="PS50995">
    <property type="entry name" value="HTH_MARR_2"/>
    <property type="match status" value="1"/>
</dbReference>
<gene>
    <name evidence="2" type="ORF">FOE67_26155</name>
</gene>
<dbReference type="InterPro" id="IPR039422">
    <property type="entry name" value="MarR/SlyA-like"/>
</dbReference>
<dbReference type="Pfam" id="PF12802">
    <property type="entry name" value="MarR_2"/>
    <property type="match status" value="1"/>
</dbReference>
<dbReference type="Gene3D" id="1.10.10.10">
    <property type="entry name" value="Winged helix-like DNA-binding domain superfamily/Winged helix DNA-binding domain"/>
    <property type="match status" value="1"/>
</dbReference>
<dbReference type="InterPro" id="IPR036388">
    <property type="entry name" value="WH-like_DNA-bd_sf"/>
</dbReference>
<organism evidence="2 3">
    <name type="scientific">Streptomyces calidiresistens</name>
    <dbReference type="NCBI Taxonomy" id="1485586"/>
    <lineage>
        <taxon>Bacteria</taxon>
        <taxon>Bacillati</taxon>
        <taxon>Actinomycetota</taxon>
        <taxon>Actinomycetes</taxon>
        <taxon>Kitasatosporales</taxon>
        <taxon>Streptomycetaceae</taxon>
        <taxon>Streptomyces</taxon>
    </lineage>
</organism>
<dbReference type="Proteomes" id="UP000530234">
    <property type="component" value="Unassembled WGS sequence"/>
</dbReference>
<feature type="domain" description="HTH marR-type" evidence="1">
    <location>
        <begin position="23"/>
        <end position="158"/>
    </location>
</feature>
<evidence type="ECO:0000313" key="3">
    <source>
        <dbReference type="Proteomes" id="UP000530234"/>
    </source>
</evidence>
<comment type="caution">
    <text evidence="2">The sequence shown here is derived from an EMBL/GenBank/DDBJ whole genome shotgun (WGS) entry which is preliminary data.</text>
</comment>
<dbReference type="AlphaFoldDB" id="A0A7W3T8I2"/>
<dbReference type="SMART" id="SM00347">
    <property type="entry name" value="HTH_MARR"/>
    <property type="match status" value="1"/>
</dbReference>
<dbReference type="PANTHER" id="PTHR33164">
    <property type="entry name" value="TRANSCRIPTIONAL REGULATOR, MARR FAMILY"/>
    <property type="match status" value="1"/>
</dbReference>
<name>A0A7W3T8I2_9ACTN</name>
<dbReference type="InterPro" id="IPR000835">
    <property type="entry name" value="HTH_MarR-typ"/>
</dbReference>
<evidence type="ECO:0000313" key="2">
    <source>
        <dbReference type="EMBL" id="MBB0232878.1"/>
    </source>
</evidence>
<protein>
    <submittedName>
        <fullName evidence="2">MarR family transcriptional regulator</fullName>
    </submittedName>
</protein>